<evidence type="ECO:0000256" key="1">
    <source>
        <dbReference type="ARBA" id="ARBA00004651"/>
    </source>
</evidence>
<feature type="transmembrane region" description="Helical" evidence="8">
    <location>
        <begin position="62"/>
        <end position="82"/>
    </location>
</feature>
<name>A0A1E7JMX9_9ACTN</name>
<comment type="subcellular location">
    <subcellularLocation>
        <location evidence="1">Cell membrane</location>
        <topology evidence="1">Multi-pass membrane protein</topology>
    </subcellularLocation>
</comment>
<dbReference type="GO" id="GO:0005886">
    <property type="term" value="C:plasma membrane"/>
    <property type="evidence" value="ECO:0007669"/>
    <property type="project" value="UniProtKB-SubCell"/>
</dbReference>
<dbReference type="InterPro" id="IPR037294">
    <property type="entry name" value="ABC_BtuC-like"/>
</dbReference>
<dbReference type="PATRIC" id="fig|933944.5.peg.781"/>
<dbReference type="EMBL" id="LJGT01000038">
    <property type="protein sequence ID" value="OEU89639.1"/>
    <property type="molecule type" value="Genomic_DNA"/>
</dbReference>
<keyword evidence="3" id="KW-0813">Transport</keyword>
<dbReference type="RefSeq" id="WP_070013309.1">
    <property type="nucleotide sequence ID" value="NZ_LJGS01000044.1"/>
</dbReference>
<evidence type="ECO:0000256" key="8">
    <source>
        <dbReference type="SAM" id="Phobius"/>
    </source>
</evidence>
<dbReference type="Pfam" id="PF01032">
    <property type="entry name" value="FecCD"/>
    <property type="match status" value="1"/>
</dbReference>
<dbReference type="GO" id="GO:0022857">
    <property type="term" value="F:transmembrane transporter activity"/>
    <property type="evidence" value="ECO:0007669"/>
    <property type="project" value="InterPro"/>
</dbReference>
<evidence type="ECO:0000313" key="9">
    <source>
        <dbReference type="EMBL" id="OEU89639.1"/>
    </source>
</evidence>
<dbReference type="PANTHER" id="PTHR30472:SF67">
    <property type="entry name" value="PERMEASE OF ABC TRANSPORTER-RELATED"/>
    <property type="match status" value="1"/>
</dbReference>
<feature type="transmembrane region" description="Helical" evidence="8">
    <location>
        <begin position="94"/>
        <end position="114"/>
    </location>
</feature>
<dbReference type="FunFam" id="1.10.3470.10:FF:000001">
    <property type="entry name" value="Vitamin B12 ABC transporter permease BtuC"/>
    <property type="match status" value="1"/>
</dbReference>
<keyword evidence="10" id="KW-1185">Reference proteome</keyword>
<dbReference type="STRING" id="933944.AN215_07860"/>
<dbReference type="GO" id="GO:0033214">
    <property type="term" value="P:siderophore-iron import into cell"/>
    <property type="evidence" value="ECO:0007669"/>
    <property type="project" value="TreeGrafter"/>
</dbReference>
<feature type="transmembrane region" description="Helical" evidence="8">
    <location>
        <begin position="120"/>
        <end position="139"/>
    </location>
</feature>
<dbReference type="SUPFAM" id="SSF81345">
    <property type="entry name" value="ABC transporter involved in vitamin B12 uptake, BtuC"/>
    <property type="match status" value="1"/>
</dbReference>
<proteinExistence type="inferred from homology"/>
<evidence type="ECO:0000256" key="2">
    <source>
        <dbReference type="ARBA" id="ARBA00007935"/>
    </source>
</evidence>
<dbReference type="Gene3D" id="1.10.3470.10">
    <property type="entry name" value="ABC transporter involved in vitamin B12 uptake, BtuC"/>
    <property type="match status" value="1"/>
</dbReference>
<evidence type="ECO:0000313" key="10">
    <source>
        <dbReference type="Proteomes" id="UP000176087"/>
    </source>
</evidence>
<comment type="similarity">
    <text evidence="2">Belongs to the binding-protein-dependent transport system permease family. FecCD subfamily.</text>
</comment>
<comment type="caution">
    <text evidence="9">The sequence shown here is derived from an EMBL/GenBank/DDBJ whole genome shotgun (WGS) entry which is preliminary data.</text>
</comment>
<evidence type="ECO:0000256" key="7">
    <source>
        <dbReference type="ARBA" id="ARBA00023136"/>
    </source>
</evidence>
<keyword evidence="6 8" id="KW-1133">Transmembrane helix</keyword>
<feature type="transmembrane region" description="Helical" evidence="8">
    <location>
        <begin position="151"/>
        <end position="171"/>
    </location>
</feature>
<accession>A0A1E7JMX9</accession>
<evidence type="ECO:0000256" key="3">
    <source>
        <dbReference type="ARBA" id="ARBA00022448"/>
    </source>
</evidence>
<dbReference type="AlphaFoldDB" id="A0A1E7JMX9"/>
<evidence type="ECO:0000256" key="5">
    <source>
        <dbReference type="ARBA" id="ARBA00022692"/>
    </source>
</evidence>
<keyword evidence="7 8" id="KW-0472">Membrane</keyword>
<feature type="transmembrane region" description="Helical" evidence="8">
    <location>
        <begin position="241"/>
        <end position="270"/>
    </location>
</feature>
<feature type="transmembrane region" description="Helical" evidence="8">
    <location>
        <begin position="310"/>
        <end position="328"/>
    </location>
</feature>
<dbReference type="Proteomes" id="UP000176087">
    <property type="component" value="Unassembled WGS sequence"/>
</dbReference>
<reference evidence="9 10" key="1">
    <citation type="journal article" date="2016" name="Front. Microbiol.">
        <title>Comparative Genomics Analysis of Streptomyces Species Reveals Their Adaptation to the Marine Environment and Their Diversity at the Genomic Level.</title>
        <authorList>
            <person name="Tian X."/>
            <person name="Zhang Z."/>
            <person name="Yang T."/>
            <person name="Chen M."/>
            <person name="Li J."/>
            <person name="Chen F."/>
            <person name="Yang J."/>
            <person name="Li W."/>
            <person name="Zhang B."/>
            <person name="Zhang Z."/>
            <person name="Wu J."/>
            <person name="Zhang C."/>
            <person name="Long L."/>
            <person name="Xiao J."/>
        </authorList>
    </citation>
    <scope>NUCLEOTIDE SEQUENCE [LARGE SCALE GENOMIC DNA]</scope>
    <source>
        <strain evidence="9 10">SCSIO 10390</strain>
    </source>
</reference>
<keyword evidence="4" id="KW-1003">Cell membrane</keyword>
<evidence type="ECO:0000256" key="4">
    <source>
        <dbReference type="ARBA" id="ARBA00022475"/>
    </source>
</evidence>
<gene>
    <name evidence="9" type="ORF">AN215_07860</name>
</gene>
<dbReference type="OrthoDB" id="9782305at2"/>
<dbReference type="PANTHER" id="PTHR30472">
    <property type="entry name" value="FERRIC ENTEROBACTIN TRANSPORT SYSTEM PERMEASE PROTEIN"/>
    <property type="match status" value="1"/>
</dbReference>
<dbReference type="CDD" id="cd06550">
    <property type="entry name" value="TM_ABC_iron-siderophores_like"/>
    <property type="match status" value="1"/>
</dbReference>
<organism evidence="9 10">
    <name type="scientific">Streptomyces abyssalis</name>
    <dbReference type="NCBI Taxonomy" id="933944"/>
    <lineage>
        <taxon>Bacteria</taxon>
        <taxon>Bacillati</taxon>
        <taxon>Actinomycetota</taxon>
        <taxon>Actinomycetes</taxon>
        <taxon>Kitasatosporales</taxon>
        <taxon>Streptomycetaceae</taxon>
        <taxon>Streptomyces</taxon>
    </lineage>
</organism>
<keyword evidence="5 8" id="KW-0812">Transmembrane</keyword>
<sequence>MLRPALFLGGVALLVFSMAVSVRIGISDIGYADLGRVLGSRLGLAVEPLPPLVDSLIWDLRIPRVLLAAFVGATLASCGAVLQAVTGNALADPYLLGVSSGASSGAVSVVVLGIGAGSLGVTGGAFAGALVSFGLLMFLLRRSGLDSVRILLTGVAVGQLFMALTSLIVMASGDAETTRAVAHWLLGSMASARWDGVAICATVTAAGLFVLWSCSTALDGFAFGQDTAASLGINVRTMQNVLLVATALLTAVAVAFVGAIGFVGLIVPHCVRFLVGPLHRSLLPFSALGGAVFLVVTDAVARVAFAPQEVPAGVFTALIGAPVFAVILRKRGGL</sequence>
<dbReference type="InterPro" id="IPR000522">
    <property type="entry name" value="ABC_transptr_permease_BtuC"/>
</dbReference>
<protein>
    <submittedName>
        <fullName evidence="9">ABC transporter permease</fullName>
    </submittedName>
</protein>
<feature type="transmembrane region" description="Helical" evidence="8">
    <location>
        <begin position="282"/>
        <end position="304"/>
    </location>
</feature>
<evidence type="ECO:0000256" key="6">
    <source>
        <dbReference type="ARBA" id="ARBA00022989"/>
    </source>
</evidence>